<evidence type="ECO:0000313" key="5">
    <source>
        <dbReference type="EMBL" id="QNV37651.1"/>
    </source>
</evidence>
<evidence type="ECO:0000256" key="1">
    <source>
        <dbReference type="ARBA" id="ARBA00023015"/>
    </source>
</evidence>
<dbReference type="GO" id="GO:0003700">
    <property type="term" value="F:DNA-binding transcription factor activity"/>
    <property type="evidence" value="ECO:0007669"/>
    <property type="project" value="InterPro"/>
</dbReference>
<keyword evidence="1" id="KW-0805">Transcription regulation</keyword>
<accession>A0A7H2BDA5</accession>
<feature type="domain" description="HTH marR-type" evidence="4">
    <location>
        <begin position="4"/>
        <end position="138"/>
    </location>
</feature>
<dbReference type="InterPro" id="IPR036388">
    <property type="entry name" value="WH-like_DNA-bd_sf"/>
</dbReference>
<dbReference type="PROSITE" id="PS01117">
    <property type="entry name" value="HTH_MARR_1"/>
    <property type="match status" value="1"/>
</dbReference>
<dbReference type="KEGG" id="rter:IDM49_10700"/>
<gene>
    <name evidence="5" type="ORF">IDM49_10700</name>
</gene>
<dbReference type="AlphaFoldDB" id="A0A7H2BDA5"/>
<evidence type="ECO:0000259" key="4">
    <source>
        <dbReference type="PROSITE" id="PS50995"/>
    </source>
</evidence>
<dbReference type="InterPro" id="IPR036390">
    <property type="entry name" value="WH_DNA-bd_sf"/>
</dbReference>
<proteinExistence type="predicted"/>
<dbReference type="InterPro" id="IPR023187">
    <property type="entry name" value="Tscrpt_reg_MarR-type_CS"/>
</dbReference>
<sequence length="143" mass="16334">MDSTQKLAEEIRAFTWHLTRKMAQESTHIGKLTPSQEAVAVRIHQQPGRTGAEISRQLFLTPQSINVTVMTMIDEGFVEVRKSARDGRRRELYLTASGNAEVEKIRAYKTLWLREELDEKLTDEEREQALAALASLKKVLPEL</sequence>
<keyword evidence="2" id="KW-0238">DNA-binding</keyword>
<keyword evidence="3" id="KW-0804">Transcription</keyword>
<protein>
    <submittedName>
        <fullName evidence="5">MarR family transcriptional regulator</fullName>
    </submittedName>
</protein>
<keyword evidence="6" id="KW-1185">Reference proteome</keyword>
<reference evidence="5 6" key="1">
    <citation type="submission" date="2020-09" db="EMBL/GenBank/DDBJ databases">
        <title>Investigation of environmental microbes.</title>
        <authorList>
            <person name="Ou Y."/>
            <person name="Kang Q."/>
        </authorList>
    </citation>
    <scope>NUCLEOTIDE SEQUENCE [LARGE SCALE GENOMIC DNA]</scope>
    <source>
        <strain evidence="5 6">KJZ-14</strain>
    </source>
</reference>
<dbReference type="InterPro" id="IPR039422">
    <property type="entry name" value="MarR/SlyA-like"/>
</dbReference>
<evidence type="ECO:0000256" key="2">
    <source>
        <dbReference type="ARBA" id="ARBA00023125"/>
    </source>
</evidence>
<dbReference type="SUPFAM" id="SSF46785">
    <property type="entry name" value="Winged helix' DNA-binding domain"/>
    <property type="match status" value="1"/>
</dbReference>
<dbReference type="PROSITE" id="PS50995">
    <property type="entry name" value="HTH_MARR_2"/>
    <property type="match status" value="1"/>
</dbReference>
<dbReference type="SMART" id="SM00347">
    <property type="entry name" value="HTH_MARR"/>
    <property type="match status" value="1"/>
</dbReference>
<dbReference type="Pfam" id="PF12802">
    <property type="entry name" value="MarR_2"/>
    <property type="match status" value="1"/>
</dbReference>
<dbReference type="Gene3D" id="1.10.10.10">
    <property type="entry name" value="Winged helix-like DNA-binding domain superfamily/Winged helix DNA-binding domain"/>
    <property type="match status" value="1"/>
</dbReference>
<dbReference type="GeneID" id="96624707"/>
<dbReference type="EMBL" id="CP061539">
    <property type="protein sequence ID" value="QNV37651.1"/>
    <property type="molecule type" value="Genomic_DNA"/>
</dbReference>
<dbReference type="InterPro" id="IPR000835">
    <property type="entry name" value="HTH_MarR-typ"/>
</dbReference>
<organism evidence="5 6">
    <name type="scientific">Rothia terrae</name>
    <dbReference type="NCBI Taxonomy" id="396015"/>
    <lineage>
        <taxon>Bacteria</taxon>
        <taxon>Bacillati</taxon>
        <taxon>Actinomycetota</taxon>
        <taxon>Actinomycetes</taxon>
        <taxon>Micrococcales</taxon>
        <taxon>Micrococcaceae</taxon>
        <taxon>Rothia</taxon>
    </lineage>
</organism>
<dbReference type="Proteomes" id="UP000516404">
    <property type="component" value="Chromosome"/>
</dbReference>
<evidence type="ECO:0000256" key="3">
    <source>
        <dbReference type="ARBA" id="ARBA00023163"/>
    </source>
</evidence>
<name>A0A7H2BDA5_9MICC</name>
<evidence type="ECO:0000313" key="6">
    <source>
        <dbReference type="Proteomes" id="UP000516404"/>
    </source>
</evidence>
<dbReference type="GO" id="GO:0003677">
    <property type="term" value="F:DNA binding"/>
    <property type="evidence" value="ECO:0007669"/>
    <property type="project" value="UniProtKB-KW"/>
</dbReference>
<dbReference type="PANTHER" id="PTHR33164:SF43">
    <property type="entry name" value="HTH-TYPE TRANSCRIPTIONAL REPRESSOR YETL"/>
    <property type="match status" value="1"/>
</dbReference>
<dbReference type="GO" id="GO:0006950">
    <property type="term" value="P:response to stress"/>
    <property type="evidence" value="ECO:0007669"/>
    <property type="project" value="TreeGrafter"/>
</dbReference>
<dbReference type="PANTHER" id="PTHR33164">
    <property type="entry name" value="TRANSCRIPTIONAL REGULATOR, MARR FAMILY"/>
    <property type="match status" value="1"/>
</dbReference>
<dbReference type="RefSeq" id="WP_190724496.1">
    <property type="nucleotide sequence ID" value="NZ_CP061539.1"/>
</dbReference>